<keyword evidence="2" id="KW-0732">Signal</keyword>
<name>A0A4Q0P6Y9_9FLAO</name>
<evidence type="ECO:0000313" key="4">
    <source>
        <dbReference type="Proteomes" id="UP000290608"/>
    </source>
</evidence>
<feature type="signal peptide" evidence="2">
    <location>
        <begin position="1"/>
        <end position="22"/>
    </location>
</feature>
<comment type="caution">
    <text evidence="3">The sequence shown here is derived from an EMBL/GenBank/DDBJ whole genome shotgun (WGS) entry which is preliminary data.</text>
</comment>
<evidence type="ECO:0000256" key="2">
    <source>
        <dbReference type="SAM" id="SignalP"/>
    </source>
</evidence>
<dbReference type="Proteomes" id="UP000290608">
    <property type="component" value="Unassembled WGS sequence"/>
</dbReference>
<feature type="region of interest" description="Disordered" evidence="1">
    <location>
        <begin position="223"/>
        <end position="242"/>
    </location>
</feature>
<evidence type="ECO:0000313" key="3">
    <source>
        <dbReference type="EMBL" id="RXG22387.1"/>
    </source>
</evidence>
<dbReference type="RefSeq" id="WP_073099255.1">
    <property type="nucleotide sequence ID" value="NZ_QOVL01000029.1"/>
</dbReference>
<accession>A0A4Q0P6Y9</accession>
<evidence type="ECO:0008006" key="5">
    <source>
        <dbReference type="Google" id="ProtNLM"/>
    </source>
</evidence>
<gene>
    <name evidence="3" type="ORF">DSL99_3953</name>
</gene>
<dbReference type="EMBL" id="QOVL01000029">
    <property type="protein sequence ID" value="RXG22387.1"/>
    <property type="molecule type" value="Genomic_DNA"/>
</dbReference>
<protein>
    <recommendedName>
        <fullName evidence="5">SprT-like family protein</fullName>
    </recommendedName>
</protein>
<sequence>MKQFSTQLIFILFLSVFLLSCSQDDFDTTKPELLNSTDQPQTNFKTPEPSAIASYLKREFKSKDKNLENSFVSYSFNNLHYETLTNTNQRIAVIPAVNKHSNVSSRILALTINDTLRSVVVSLISENNSSSASFSGDLFITDLDGNFITGKKIVNGLETFYYQNPDYSKHFWQTKSTRYYQNECQECPFSDCWYCELDEVIITVPSPSNNQAPIMWLMLDPETGGGGQGSTTNTGPSWDYGPGGGGGGYLQPIVEDKIDNQLTDPCAYQIFTELENGIFQSDVLKPEMQVPNNPENLNFSEAILKLFNDSPNTNLIIQNGNTGISNANTVGATITIGNNYLTTATQLSISRTIIHEMVHAYINALYSNVIEFSSFSFRQKIERYAVDNGYSIGSNTFHHNFMGRYVEAMAYSIYEWDKNYGTGGTLGWDYYKAMAYGGMFQVDSNGNIAAETDTFKALVPDSNERQKIADIVLNESNGNNDAKGTECD</sequence>
<evidence type="ECO:0000256" key="1">
    <source>
        <dbReference type="SAM" id="MobiDB-lite"/>
    </source>
</evidence>
<feature type="chain" id="PRO_5020554141" description="SprT-like family protein" evidence="2">
    <location>
        <begin position="23"/>
        <end position="488"/>
    </location>
</feature>
<organism evidence="3 4">
    <name type="scientific">Leeuwenhoekiella marinoflava</name>
    <dbReference type="NCBI Taxonomy" id="988"/>
    <lineage>
        <taxon>Bacteria</taxon>
        <taxon>Pseudomonadati</taxon>
        <taxon>Bacteroidota</taxon>
        <taxon>Flavobacteriia</taxon>
        <taxon>Flavobacteriales</taxon>
        <taxon>Flavobacteriaceae</taxon>
        <taxon>Leeuwenhoekiella</taxon>
    </lineage>
</organism>
<proteinExistence type="predicted"/>
<dbReference type="PROSITE" id="PS51257">
    <property type="entry name" value="PROKAR_LIPOPROTEIN"/>
    <property type="match status" value="1"/>
</dbReference>
<reference evidence="3 4" key="1">
    <citation type="submission" date="2018-07" db="EMBL/GenBank/DDBJ databases">
        <title>Leeuwenhoekiella genomics.</title>
        <authorList>
            <person name="Tahon G."/>
            <person name="Willems A."/>
        </authorList>
    </citation>
    <scope>NUCLEOTIDE SEQUENCE [LARGE SCALE GENOMIC DNA]</scope>
    <source>
        <strain evidence="3 4">LMG 1345</strain>
    </source>
</reference>
<dbReference type="STRING" id="1122159.SAMN02745246_02176"/>
<dbReference type="AlphaFoldDB" id="A0A4Q0P6Y9"/>